<dbReference type="Proteomes" id="UP001642483">
    <property type="component" value="Unassembled WGS sequence"/>
</dbReference>
<dbReference type="InterPro" id="IPR001699">
    <property type="entry name" value="TF_T-box"/>
</dbReference>
<keyword evidence="1" id="KW-0805">Transcription regulation</keyword>
<dbReference type="Pfam" id="PF00907">
    <property type="entry name" value="T-box"/>
    <property type="match status" value="1"/>
</dbReference>
<sequence length="503" mass="57596">MAHNGMPFKKRHCAAVNQQLAHNQGKLPFGNKEKDHMKEQNQTKCERPDQINQDSNLSFMQRMGQIFSALWNPNLPHFNVPGFNYQHLLRLQSVANLFPYPQYPRAVNSADSDGSQGNNPNKLCRSAPKPTTLPLDTNGLPIVRQPSSVPARHGSFHPIDSLPTAVSHLISQNNNLNLPQRQKNESFLDLPSHASSDLKSLVMPNMNHYVFPHNPLGQQPQANWQSQTSKPIIQTSAPSALIQNKNTMELKLVKPQTYSRPQHPNPFYQPSAPSATIQYGNQPPTTITTIPGMENNWELECLGVKVQLKNRNIWSYFDKLTIEMIINKDGRCLFPVLNYKLSGLDHHRFYSVFVDFILTSSHFWRYEHQTWSPRGGLSDDESPLLSSQIYPHPDSLKNGEFWNNMGANFKRLKLSNHIHAKHKKIITLSTMQRFLPRLNILEFHNKDVSIANCWRTFVFPRTSFVTVTIYQNPEISDLKIQLNPFAKSFRGCQQLRPSQKKDL</sequence>
<keyword evidence="3" id="KW-0804">Transcription</keyword>
<dbReference type="SUPFAM" id="SSF49417">
    <property type="entry name" value="p53-like transcription factors"/>
    <property type="match status" value="1"/>
</dbReference>
<evidence type="ECO:0000256" key="2">
    <source>
        <dbReference type="ARBA" id="ARBA00023125"/>
    </source>
</evidence>
<feature type="region of interest" description="Disordered" evidence="6">
    <location>
        <begin position="108"/>
        <end position="139"/>
    </location>
</feature>
<dbReference type="InterPro" id="IPR008967">
    <property type="entry name" value="p53-like_TF_DNA-bd_sf"/>
</dbReference>
<evidence type="ECO:0000313" key="8">
    <source>
        <dbReference type="EMBL" id="CAK8695946.1"/>
    </source>
</evidence>
<dbReference type="CDD" id="cd00182">
    <property type="entry name" value="T-box"/>
    <property type="match status" value="1"/>
</dbReference>
<feature type="domain" description="T-box" evidence="7">
    <location>
        <begin position="308"/>
        <end position="491"/>
    </location>
</feature>
<reference evidence="8 9" key="1">
    <citation type="submission" date="2024-02" db="EMBL/GenBank/DDBJ databases">
        <authorList>
            <person name="Daric V."/>
            <person name="Darras S."/>
        </authorList>
    </citation>
    <scope>NUCLEOTIDE SEQUENCE [LARGE SCALE GENOMIC DNA]</scope>
</reference>
<evidence type="ECO:0000256" key="1">
    <source>
        <dbReference type="ARBA" id="ARBA00023015"/>
    </source>
</evidence>
<feature type="compositionally biased region" description="Polar residues" evidence="6">
    <location>
        <begin position="109"/>
        <end position="121"/>
    </location>
</feature>
<dbReference type="PRINTS" id="PR00937">
    <property type="entry name" value="TBOX"/>
</dbReference>
<feature type="region of interest" description="Disordered" evidence="6">
    <location>
        <begin position="25"/>
        <end position="49"/>
    </location>
</feature>
<keyword evidence="2 5" id="KW-0238">DNA-binding</keyword>
<keyword evidence="4 5" id="KW-0539">Nucleus</keyword>
<evidence type="ECO:0000313" key="9">
    <source>
        <dbReference type="Proteomes" id="UP001642483"/>
    </source>
</evidence>
<keyword evidence="9" id="KW-1185">Reference proteome</keyword>
<dbReference type="SMART" id="SM00425">
    <property type="entry name" value="TBOX"/>
    <property type="match status" value="1"/>
</dbReference>
<evidence type="ECO:0000256" key="3">
    <source>
        <dbReference type="ARBA" id="ARBA00023163"/>
    </source>
</evidence>
<dbReference type="InterPro" id="IPR046360">
    <property type="entry name" value="T-box_DNA-bd"/>
</dbReference>
<accession>A0ABP0GW39</accession>
<name>A0ABP0GW39_CLALP</name>
<comment type="subcellular location">
    <subcellularLocation>
        <location evidence="5">Nucleus</location>
    </subcellularLocation>
</comment>
<evidence type="ECO:0000256" key="4">
    <source>
        <dbReference type="ARBA" id="ARBA00023242"/>
    </source>
</evidence>
<organism evidence="8 9">
    <name type="scientific">Clavelina lepadiformis</name>
    <name type="common">Light-bulb sea squirt</name>
    <name type="synonym">Ascidia lepadiformis</name>
    <dbReference type="NCBI Taxonomy" id="159417"/>
    <lineage>
        <taxon>Eukaryota</taxon>
        <taxon>Metazoa</taxon>
        <taxon>Chordata</taxon>
        <taxon>Tunicata</taxon>
        <taxon>Ascidiacea</taxon>
        <taxon>Aplousobranchia</taxon>
        <taxon>Clavelinidae</taxon>
        <taxon>Clavelina</taxon>
    </lineage>
</organism>
<feature type="compositionally biased region" description="Basic and acidic residues" evidence="6">
    <location>
        <begin position="31"/>
        <end position="49"/>
    </location>
</feature>
<evidence type="ECO:0000259" key="7">
    <source>
        <dbReference type="PROSITE" id="PS50252"/>
    </source>
</evidence>
<comment type="caution">
    <text evidence="5">Lacks conserved residue(s) required for the propagation of feature annotation.</text>
</comment>
<gene>
    <name evidence="8" type="ORF">CVLEPA_LOCUS29147</name>
</gene>
<proteinExistence type="predicted"/>
<dbReference type="Gene3D" id="2.60.40.820">
    <property type="entry name" value="Transcription factor, T-box"/>
    <property type="match status" value="1"/>
</dbReference>
<dbReference type="EMBL" id="CAWYQH010000152">
    <property type="protein sequence ID" value="CAK8695946.1"/>
    <property type="molecule type" value="Genomic_DNA"/>
</dbReference>
<dbReference type="InterPro" id="IPR036960">
    <property type="entry name" value="T-box_sf"/>
</dbReference>
<evidence type="ECO:0000256" key="6">
    <source>
        <dbReference type="SAM" id="MobiDB-lite"/>
    </source>
</evidence>
<dbReference type="PROSITE" id="PS50252">
    <property type="entry name" value="TBOX_3"/>
    <property type="match status" value="1"/>
</dbReference>
<protein>
    <recommendedName>
        <fullName evidence="7">T-box domain-containing protein</fullName>
    </recommendedName>
</protein>
<dbReference type="PANTHER" id="PTHR11267">
    <property type="entry name" value="T-BOX PROTEIN-RELATED"/>
    <property type="match status" value="1"/>
</dbReference>
<dbReference type="PANTHER" id="PTHR11267:SF199">
    <property type="entry name" value="T-BOX PROTEIN 36-RELATED"/>
    <property type="match status" value="1"/>
</dbReference>
<evidence type="ECO:0000256" key="5">
    <source>
        <dbReference type="PROSITE-ProRule" id="PRU00201"/>
    </source>
</evidence>
<comment type="caution">
    <text evidence="8">The sequence shown here is derived from an EMBL/GenBank/DDBJ whole genome shotgun (WGS) entry which is preliminary data.</text>
</comment>